<dbReference type="GO" id="GO:0005615">
    <property type="term" value="C:extracellular space"/>
    <property type="evidence" value="ECO:0007669"/>
    <property type="project" value="TreeGrafter"/>
</dbReference>
<dbReference type="GO" id="GO:0031012">
    <property type="term" value="C:extracellular matrix"/>
    <property type="evidence" value="ECO:0007669"/>
    <property type="project" value="TreeGrafter"/>
</dbReference>
<feature type="region of interest" description="Disordered" evidence="1">
    <location>
        <begin position="169"/>
        <end position="221"/>
    </location>
</feature>
<evidence type="ECO:0000256" key="1">
    <source>
        <dbReference type="SAM" id="MobiDB-lite"/>
    </source>
</evidence>
<evidence type="ECO:0000313" key="4">
    <source>
        <dbReference type="Proteomes" id="UP000254797"/>
    </source>
</evidence>
<name>A0A380JXQ4_STRDY</name>
<evidence type="ECO:0000313" key="3">
    <source>
        <dbReference type="EMBL" id="SUN50743.1"/>
    </source>
</evidence>
<dbReference type="EC" id="3.2.1.35" evidence="3"/>
<keyword evidence="3" id="KW-0378">Hydrolase</keyword>
<feature type="compositionally biased region" description="Low complexity" evidence="1">
    <location>
        <begin position="129"/>
        <end position="144"/>
    </location>
</feature>
<proteinExistence type="predicted"/>
<dbReference type="Pfam" id="PF01391">
    <property type="entry name" value="Collagen"/>
    <property type="match status" value="2"/>
</dbReference>
<sequence>MAENIPLRVQFKRMTADEWASSDVILLDGEIGFETDTGFAKFGDGHSRFSALKYLTGPQGKTGETGPQGPPGPRGETGETGPQGPPGPRGETGPEGPKGADGKMTFEQLTPEQREQLKGDKGPKGDVGPKGNDGAPGKTITISSITEETSGSYLGSWFGSTAKSTKVTFSDGQSISLPHGKDGETGPKGERGLPGKDGSPGMDGPRGPSGPPGPPGKDAVLPRDVVTSDALAGYLAGYARVADIKSQLDNIGKLKDAKTGQFLDVMVVDKGQVPNFTGGMIVFERA</sequence>
<feature type="compositionally biased region" description="Basic and acidic residues" evidence="1">
    <location>
        <begin position="112"/>
        <end position="124"/>
    </location>
</feature>
<protein>
    <submittedName>
        <fullName evidence="3">Hyaluronoglucosaminidase</fullName>
        <ecNumber evidence="3">3.2.1.35</ecNumber>
    </submittedName>
</protein>
<dbReference type="AlphaFoldDB" id="A0A380JXQ4"/>
<feature type="compositionally biased region" description="Low complexity" evidence="1">
    <location>
        <begin position="197"/>
        <end position="206"/>
    </location>
</feature>
<feature type="region of interest" description="Disordered" evidence="1">
    <location>
        <begin position="56"/>
        <end position="144"/>
    </location>
</feature>
<dbReference type="GO" id="GO:0004415">
    <property type="term" value="F:hyalurononglucosaminidase activity"/>
    <property type="evidence" value="ECO:0007669"/>
    <property type="project" value="UniProtKB-EC"/>
</dbReference>
<feature type="compositionally biased region" description="Low complexity" evidence="1">
    <location>
        <begin position="56"/>
        <end position="67"/>
    </location>
</feature>
<dbReference type="EMBL" id="UHFG01000004">
    <property type="protein sequence ID" value="SUN50743.1"/>
    <property type="molecule type" value="Genomic_DNA"/>
</dbReference>
<feature type="compositionally biased region" description="Basic and acidic residues" evidence="1">
    <location>
        <begin position="179"/>
        <end position="194"/>
    </location>
</feature>
<dbReference type="PANTHER" id="PTHR24023:SF1082">
    <property type="entry name" value="COLLAGEN TRIPLE HELIX REPEAT"/>
    <property type="match status" value="1"/>
</dbReference>
<dbReference type="PANTHER" id="PTHR24023">
    <property type="entry name" value="COLLAGEN ALPHA"/>
    <property type="match status" value="1"/>
</dbReference>
<dbReference type="InterPro" id="IPR050149">
    <property type="entry name" value="Collagen_superfamily"/>
</dbReference>
<dbReference type="InterPro" id="IPR008160">
    <property type="entry name" value="Collagen"/>
</dbReference>
<organism evidence="3 4">
    <name type="scientific">Streptococcus dysgalactiae subsp. dysgalactiae</name>
    <dbReference type="NCBI Taxonomy" id="99822"/>
    <lineage>
        <taxon>Bacteria</taxon>
        <taxon>Bacillati</taxon>
        <taxon>Bacillota</taxon>
        <taxon>Bacilli</taxon>
        <taxon>Lactobacillales</taxon>
        <taxon>Streptococcaceae</taxon>
        <taxon>Streptococcus</taxon>
    </lineage>
</organism>
<dbReference type="InterPro" id="IPR041352">
    <property type="entry name" value="Mtd_N"/>
</dbReference>
<gene>
    <name evidence="3" type="ORF">NCTC4670_01620</name>
</gene>
<dbReference type="RefSeq" id="WP_115246441.1">
    <property type="nucleotide sequence ID" value="NZ_UHFG01000004.1"/>
</dbReference>
<feature type="domain" description="Major tropism determinant N-terminal" evidence="2">
    <location>
        <begin position="9"/>
        <end position="46"/>
    </location>
</feature>
<dbReference type="Pfam" id="PF18454">
    <property type="entry name" value="Mtd_N"/>
    <property type="match status" value="1"/>
</dbReference>
<accession>A0A380JXQ4</accession>
<reference evidence="3 4" key="1">
    <citation type="submission" date="2018-06" db="EMBL/GenBank/DDBJ databases">
        <authorList>
            <consortium name="Pathogen Informatics"/>
            <person name="Doyle S."/>
        </authorList>
    </citation>
    <scope>NUCLEOTIDE SEQUENCE [LARGE SCALE GENOMIC DNA]</scope>
    <source>
        <strain evidence="3 4">NCTC4670</strain>
    </source>
</reference>
<keyword evidence="3" id="KW-0326">Glycosidase</keyword>
<evidence type="ECO:0000259" key="2">
    <source>
        <dbReference type="Pfam" id="PF18454"/>
    </source>
</evidence>
<dbReference type="SUPFAM" id="SSF69349">
    <property type="entry name" value="Phage fibre proteins"/>
    <property type="match status" value="1"/>
</dbReference>
<dbReference type="Proteomes" id="UP000254797">
    <property type="component" value="Unassembled WGS sequence"/>
</dbReference>
<dbReference type="Gene3D" id="1.20.5.320">
    <property type="entry name" value="6-Phosphogluconate Dehydrogenase, domain 3"/>
    <property type="match status" value="1"/>
</dbReference>